<evidence type="ECO:0000256" key="5">
    <source>
        <dbReference type="ARBA" id="ARBA00023136"/>
    </source>
</evidence>
<feature type="transmembrane region" description="Helical" evidence="6">
    <location>
        <begin position="289"/>
        <end position="309"/>
    </location>
</feature>
<dbReference type="PANTHER" id="PTHR33529:SF2">
    <property type="entry name" value="LIPOPOLYSACCHARIDE EXPORT SYSTEM PERMEASE PROTEIN LPTG"/>
    <property type="match status" value="1"/>
</dbReference>
<evidence type="ECO:0000313" key="7">
    <source>
        <dbReference type="EMBL" id="QHI96408.1"/>
    </source>
</evidence>
<reference evidence="7 8" key="1">
    <citation type="submission" date="2020-01" db="EMBL/GenBank/DDBJ databases">
        <title>Genome sequencing of strain KACC 21507.</title>
        <authorList>
            <person name="Heo J."/>
            <person name="Kim S.-J."/>
            <person name="Kim J.-S."/>
            <person name="Hong S.-B."/>
            <person name="Kwon S.-W."/>
        </authorList>
    </citation>
    <scope>NUCLEOTIDE SEQUENCE [LARGE SCALE GENOMIC DNA]</scope>
    <source>
        <strain evidence="7 8">KACC 21507</strain>
    </source>
</reference>
<feature type="transmembrane region" description="Helical" evidence="6">
    <location>
        <begin position="15"/>
        <end position="39"/>
    </location>
</feature>
<dbReference type="KEGG" id="bomb:GT348_05940"/>
<dbReference type="Proteomes" id="UP000463975">
    <property type="component" value="Chromosome"/>
</dbReference>
<evidence type="ECO:0000256" key="2">
    <source>
        <dbReference type="ARBA" id="ARBA00022475"/>
    </source>
</evidence>
<keyword evidence="8" id="KW-1185">Reference proteome</keyword>
<keyword evidence="5 6" id="KW-0472">Membrane</keyword>
<proteinExistence type="predicted"/>
<dbReference type="GO" id="GO:0015920">
    <property type="term" value="P:lipopolysaccharide transport"/>
    <property type="evidence" value="ECO:0007669"/>
    <property type="project" value="TreeGrafter"/>
</dbReference>
<evidence type="ECO:0000313" key="8">
    <source>
        <dbReference type="Proteomes" id="UP000463975"/>
    </source>
</evidence>
<accession>A0A6P1NG39</accession>
<protein>
    <submittedName>
        <fullName evidence="7">LptF/LptG family permease</fullName>
    </submittedName>
</protein>
<dbReference type="InterPro" id="IPR005495">
    <property type="entry name" value="LptG/LptF_permease"/>
</dbReference>
<comment type="subcellular location">
    <subcellularLocation>
        <location evidence="1">Cell membrane</location>
        <topology evidence="1">Multi-pass membrane protein</topology>
    </subcellularLocation>
</comment>
<dbReference type="GO" id="GO:0043190">
    <property type="term" value="C:ATP-binding cassette (ABC) transporter complex"/>
    <property type="evidence" value="ECO:0007669"/>
    <property type="project" value="TreeGrafter"/>
</dbReference>
<feature type="transmembrane region" description="Helical" evidence="6">
    <location>
        <begin position="67"/>
        <end position="87"/>
    </location>
</feature>
<keyword evidence="2" id="KW-1003">Cell membrane</keyword>
<dbReference type="PANTHER" id="PTHR33529">
    <property type="entry name" value="SLR0882 PROTEIN-RELATED"/>
    <property type="match status" value="1"/>
</dbReference>
<dbReference type="Pfam" id="PF03739">
    <property type="entry name" value="LptF_LptG"/>
    <property type="match status" value="1"/>
</dbReference>
<evidence type="ECO:0000256" key="6">
    <source>
        <dbReference type="SAM" id="Phobius"/>
    </source>
</evidence>
<evidence type="ECO:0000256" key="3">
    <source>
        <dbReference type="ARBA" id="ARBA00022692"/>
    </source>
</evidence>
<name>A0A6P1NG39_9PROT</name>
<feature type="transmembrane region" description="Helical" evidence="6">
    <location>
        <begin position="107"/>
        <end position="133"/>
    </location>
</feature>
<dbReference type="AlphaFoldDB" id="A0A6P1NG39"/>
<dbReference type="EMBL" id="CP047652">
    <property type="protein sequence ID" value="QHI96408.1"/>
    <property type="molecule type" value="Genomic_DNA"/>
</dbReference>
<sequence>MEKAGFPYLLSKYVFLRFFLTGCTLVLALTSLISLFDFIDLLRRAASHPNVAISSILEIAGLHIPYYALYVLPFGLLLGGIICFSRLARSSELVVARAAGISVWQFLASPVLCSFLLGIFFTTAITPLSSYMYRKAERLDKILLQNNSHKIGLKQDSLWLWQKDNSLTPSGSAIIHLEKPYIEGEHLKASNITLFRLDSHAHLLLRIEAPKGDMFAALWHFENAVSFQPSHQPQNLGLVTLASTLDIERIRNHAARADTISIWALPRAIHLLSQSGFSTIQLKLHFQSLLALPFLAGTMTLISAGFSMRPSRRGGIARLLSIGILTGFALFAVSKIAEQLGKSGALPPIFAAWAPTAAGLCIATALLLFMEDG</sequence>
<evidence type="ECO:0000256" key="4">
    <source>
        <dbReference type="ARBA" id="ARBA00022989"/>
    </source>
</evidence>
<feature type="transmembrane region" description="Helical" evidence="6">
    <location>
        <begin position="345"/>
        <end position="370"/>
    </location>
</feature>
<feature type="transmembrane region" description="Helical" evidence="6">
    <location>
        <begin position="315"/>
        <end position="333"/>
    </location>
</feature>
<keyword evidence="3 6" id="KW-0812">Transmembrane</keyword>
<gene>
    <name evidence="7" type="ORF">GT348_05940</name>
</gene>
<keyword evidence="4 6" id="KW-1133">Transmembrane helix</keyword>
<evidence type="ECO:0000256" key="1">
    <source>
        <dbReference type="ARBA" id="ARBA00004651"/>
    </source>
</evidence>
<organism evidence="7 8">
    <name type="scientific">Aristophania vespae</name>
    <dbReference type="NCBI Taxonomy" id="2697033"/>
    <lineage>
        <taxon>Bacteria</taxon>
        <taxon>Pseudomonadati</taxon>
        <taxon>Pseudomonadota</taxon>
        <taxon>Alphaproteobacteria</taxon>
        <taxon>Acetobacterales</taxon>
        <taxon>Acetobacteraceae</taxon>
        <taxon>Aristophania</taxon>
    </lineage>
</organism>